<gene>
    <name evidence="7" type="ORF">LSTR_LSTR015993</name>
</gene>
<dbReference type="PANTHER" id="PTHR24211">
    <property type="entry name" value="LIM DOMAIN-CONTAINING PROTEIN"/>
    <property type="match status" value="1"/>
</dbReference>
<comment type="caution">
    <text evidence="7">The sequence shown here is derived from an EMBL/GenBank/DDBJ whole genome shotgun (WGS) entry which is preliminary data.</text>
</comment>
<accession>A0A482XM51</accession>
<evidence type="ECO:0000256" key="2">
    <source>
        <dbReference type="ARBA" id="ARBA00022833"/>
    </source>
</evidence>
<feature type="domain" description="LIM zinc-binding" evidence="6">
    <location>
        <begin position="227"/>
        <end position="266"/>
    </location>
</feature>
<dbReference type="PROSITE" id="PS50023">
    <property type="entry name" value="LIM_DOMAIN_2"/>
    <property type="match status" value="1"/>
</dbReference>
<dbReference type="Pfam" id="PF00412">
    <property type="entry name" value="LIM"/>
    <property type="match status" value="1"/>
</dbReference>
<dbReference type="PANTHER" id="PTHR24211:SF22">
    <property type="entry name" value="TESTIN"/>
    <property type="match status" value="1"/>
</dbReference>
<dbReference type="InParanoid" id="A0A482XM51"/>
<keyword evidence="1 4" id="KW-0479">Metal-binding</keyword>
<evidence type="ECO:0000256" key="3">
    <source>
        <dbReference type="ARBA" id="ARBA00023038"/>
    </source>
</evidence>
<feature type="non-terminal residue" evidence="7">
    <location>
        <position position="266"/>
    </location>
</feature>
<dbReference type="AlphaFoldDB" id="A0A482XM51"/>
<dbReference type="InterPro" id="IPR001781">
    <property type="entry name" value="Znf_LIM"/>
</dbReference>
<evidence type="ECO:0000256" key="4">
    <source>
        <dbReference type="PROSITE-ProRule" id="PRU00125"/>
    </source>
</evidence>
<dbReference type="GO" id="GO:0046872">
    <property type="term" value="F:metal ion binding"/>
    <property type="evidence" value="ECO:0007669"/>
    <property type="project" value="UniProtKB-KW"/>
</dbReference>
<dbReference type="OrthoDB" id="10069167at2759"/>
<reference evidence="7 8" key="1">
    <citation type="journal article" date="2017" name="Gigascience">
        <title>Genome sequence of the small brown planthopper, Laodelphax striatellus.</title>
        <authorList>
            <person name="Zhu J."/>
            <person name="Jiang F."/>
            <person name="Wang X."/>
            <person name="Yang P."/>
            <person name="Bao Y."/>
            <person name="Zhao W."/>
            <person name="Wang W."/>
            <person name="Lu H."/>
            <person name="Wang Q."/>
            <person name="Cui N."/>
            <person name="Li J."/>
            <person name="Chen X."/>
            <person name="Luo L."/>
            <person name="Yu J."/>
            <person name="Kang L."/>
            <person name="Cui F."/>
        </authorList>
    </citation>
    <scope>NUCLEOTIDE SEQUENCE [LARGE SCALE GENOMIC DNA]</scope>
    <source>
        <strain evidence="7">Lst14</strain>
    </source>
</reference>
<keyword evidence="8" id="KW-1185">Reference proteome</keyword>
<dbReference type="STRING" id="195883.A0A482XM51"/>
<evidence type="ECO:0000313" key="8">
    <source>
        <dbReference type="Proteomes" id="UP000291343"/>
    </source>
</evidence>
<keyword evidence="2 4" id="KW-0862">Zinc</keyword>
<name>A0A482XM51_LAOST</name>
<evidence type="ECO:0000259" key="6">
    <source>
        <dbReference type="PROSITE" id="PS50023"/>
    </source>
</evidence>
<sequence>ITHHPSVYSTPLNNQSDQNIVQDLKKPYQFGENIAHNLKKPYQFDLKNANSIPKPFVPYAGTQAPSNTNTSPAGLSLNDPIHLKTPSSFLNNNKFVKNVHSNINRVDDAPGLTEGKDSSMSNNNDESVPVSSNDSTFAQPNSEFLLPPYKGTHAAVRSPAKYLQHSEDQRSADSYCVPRALHQLKPDELNQFNNLKIDDAVGSAPVINDGDNQIQPVDVNVEQHVKLNCHSCQVEILQGEVVVSAERAGNSTYWHPQCFVCATCKA</sequence>
<organism evidence="7 8">
    <name type="scientific">Laodelphax striatellus</name>
    <name type="common">Small brown planthopper</name>
    <name type="synonym">Delphax striatella</name>
    <dbReference type="NCBI Taxonomy" id="195883"/>
    <lineage>
        <taxon>Eukaryota</taxon>
        <taxon>Metazoa</taxon>
        <taxon>Ecdysozoa</taxon>
        <taxon>Arthropoda</taxon>
        <taxon>Hexapoda</taxon>
        <taxon>Insecta</taxon>
        <taxon>Pterygota</taxon>
        <taxon>Neoptera</taxon>
        <taxon>Paraneoptera</taxon>
        <taxon>Hemiptera</taxon>
        <taxon>Auchenorrhyncha</taxon>
        <taxon>Fulgoroidea</taxon>
        <taxon>Delphacidae</taxon>
        <taxon>Criomorphinae</taxon>
        <taxon>Laodelphax</taxon>
    </lineage>
</organism>
<feature type="region of interest" description="Disordered" evidence="5">
    <location>
        <begin position="101"/>
        <end position="144"/>
    </location>
</feature>
<keyword evidence="3 4" id="KW-0440">LIM domain</keyword>
<evidence type="ECO:0000256" key="5">
    <source>
        <dbReference type="SAM" id="MobiDB-lite"/>
    </source>
</evidence>
<dbReference type="Proteomes" id="UP000291343">
    <property type="component" value="Unassembled WGS sequence"/>
</dbReference>
<proteinExistence type="predicted"/>
<dbReference type="InterPro" id="IPR047120">
    <property type="entry name" value="Pk/Esn/Tes"/>
</dbReference>
<dbReference type="Gene3D" id="2.10.110.10">
    <property type="entry name" value="Cysteine Rich Protein"/>
    <property type="match status" value="1"/>
</dbReference>
<protein>
    <recommendedName>
        <fullName evidence="6">LIM zinc-binding domain-containing protein</fullName>
    </recommendedName>
</protein>
<feature type="non-terminal residue" evidence="7">
    <location>
        <position position="1"/>
    </location>
</feature>
<feature type="compositionally biased region" description="Polar residues" evidence="5">
    <location>
        <begin position="118"/>
        <end position="142"/>
    </location>
</feature>
<evidence type="ECO:0000256" key="1">
    <source>
        <dbReference type="ARBA" id="ARBA00022723"/>
    </source>
</evidence>
<evidence type="ECO:0000313" key="7">
    <source>
        <dbReference type="EMBL" id="RZF46787.1"/>
    </source>
</evidence>
<dbReference type="EMBL" id="QKKF02005678">
    <property type="protein sequence ID" value="RZF46787.1"/>
    <property type="molecule type" value="Genomic_DNA"/>
</dbReference>